<evidence type="ECO:0000256" key="2">
    <source>
        <dbReference type="SAM" id="SignalP"/>
    </source>
</evidence>
<dbReference type="InterPro" id="IPR050570">
    <property type="entry name" value="Cell_wall_metabolism_enzyme"/>
</dbReference>
<dbReference type="InterPro" id="IPR036779">
    <property type="entry name" value="LysM_dom_sf"/>
</dbReference>
<dbReference type="Proteomes" id="UP001257627">
    <property type="component" value="Unassembled WGS sequence"/>
</dbReference>
<dbReference type="PROSITE" id="PS51782">
    <property type="entry name" value="LYSM"/>
    <property type="match status" value="1"/>
</dbReference>
<dbReference type="Gene3D" id="2.70.70.10">
    <property type="entry name" value="Glucose Permease (Domain IIA)"/>
    <property type="match status" value="1"/>
</dbReference>
<dbReference type="PANTHER" id="PTHR21666:SF270">
    <property type="entry name" value="MUREIN HYDROLASE ACTIVATOR ENVC"/>
    <property type="match status" value="1"/>
</dbReference>
<dbReference type="InterPro" id="IPR011055">
    <property type="entry name" value="Dup_hybrid_motif"/>
</dbReference>
<evidence type="ECO:0000313" key="5">
    <source>
        <dbReference type="Proteomes" id="UP001257627"/>
    </source>
</evidence>
<dbReference type="CDD" id="cd12797">
    <property type="entry name" value="M23_peptidase"/>
    <property type="match status" value="1"/>
</dbReference>
<dbReference type="InterPro" id="IPR016047">
    <property type="entry name" value="M23ase_b-sheet_dom"/>
</dbReference>
<gene>
    <name evidence="4" type="ORF">PU648_09500</name>
</gene>
<dbReference type="SUPFAM" id="SSF51261">
    <property type="entry name" value="Duplicated hybrid motif"/>
    <property type="match status" value="1"/>
</dbReference>
<dbReference type="Pfam" id="PF01551">
    <property type="entry name" value="Peptidase_M23"/>
    <property type="match status" value="1"/>
</dbReference>
<reference evidence="4 5" key="1">
    <citation type="submission" date="2023-02" db="EMBL/GenBank/DDBJ databases">
        <authorList>
            <person name="Maleckis M."/>
        </authorList>
    </citation>
    <scope>NUCLEOTIDE SEQUENCE [LARGE SCALE GENOMIC DNA]</scope>
    <source>
        <strain evidence="4 5">P8-A2</strain>
    </source>
</reference>
<dbReference type="InterPro" id="IPR018392">
    <property type="entry name" value="LysM"/>
</dbReference>
<feature type="signal peptide" evidence="2">
    <location>
        <begin position="1"/>
        <end position="41"/>
    </location>
</feature>
<feature type="compositionally biased region" description="Low complexity" evidence="1">
    <location>
        <begin position="152"/>
        <end position="188"/>
    </location>
</feature>
<proteinExistence type="predicted"/>
<sequence length="326" mass="33073">MPAKGKHRRPKSQRFSRSIAVAGTGGAALALPLMGAAGAHAMTPTAAISSTPEKTATISAATVSQKSATVSEKTATTSTASVKTYSVKVGDWLARIAERQHLSGGWQKLYSDNRQAIGSDPSLIHPGLKLTIGERAVSTDDAKPSTESFTQSSAKTSTRSSARSATGSSGAADAPKTQAAAPRAAGAATDTGYTLPVEGATIGTGYKVAGSMWSSGYHTGVDFVVPTGTTVKAVAAGTVVSAGWGGAYGNQVVIQHADGRYSQYAHLSALSVSAGQTVTESQQIGLSGATGNVTGPHLHFEIRTTPNYGSDVDPVAYLRAHGVAVG</sequence>
<dbReference type="RefSeq" id="WP_316732559.1">
    <property type="nucleotide sequence ID" value="NZ_JARAKF010000001.1"/>
</dbReference>
<protein>
    <submittedName>
        <fullName evidence="4">Peptidoglycan DD-metalloendopeptidase family protein</fullName>
    </submittedName>
</protein>
<dbReference type="EMBL" id="JARAKF010000001">
    <property type="protein sequence ID" value="MDU8992590.1"/>
    <property type="molecule type" value="Genomic_DNA"/>
</dbReference>
<feature type="chain" id="PRO_5047061659" evidence="2">
    <location>
        <begin position="42"/>
        <end position="326"/>
    </location>
</feature>
<evidence type="ECO:0000256" key="1">
    <source>
        <dbReference type="SAM" id="MobiDB-lite"/>
    </source>
</evidence>
<feature type="region of interest" description="Disordered" evidence="1">
    <location>
        <begin position="137"/>
        <end position="188"/>
    </location>
</feature>
<organism evidence="4 5">
    <name type="scientific">Streptomyces mirabilis</name>
    <dbReference type="NCBI Taxonomy" id="68239"/>
    <lineage>
        <taxon>Bacteria</taxon>
        <taxon>Bacillati</taxon>
        <taxon>Actinomycetota</taxon>
        <taxon>Actinomycetes</taxon>
        <taxon>Kitasatosporales</taxon>
        <taxon>Streptomycetaceae</taxon>
        <taxon>Streptomyces</taxon>
    </lineage>
</organism>
<comment type="caution">
    <text evidence="4">The sequence shown here is derived from an EMBL/GenBank/DDBJ whole genome shotgun (WGS) entry which is preliminary data.</text>
</comment>
<keyword evidence="5" id="KW-1185">Reference proteome</keyword>
<keyword evidence="2" id="KW-0732">Signal</keyword>
<feature type="domain" description="LysM" evidence="3">
    <location>
        <begin position="83"/>
        <end position="132"/>
    </location>
</feature>
<dbReference type="PANTHER" id="PTHR21666">
    <property type="entry name" value="PEPTIDASE-RELATED"/>
    <property type="match status" value="1"/>
</dbReference>
<evidence type="ECO:0000313" key="4">
    <source>
        <dbReference type="EMBL" id="MDU8992590.1"/>
    </source>
</evidence>
<dbReference type="Gene3D" id="3.10.350.10">
    <property type="entry name" value="LysM domain"/>
    <property type="match status" value="1"/>
</dbReference>
<accession>A0ABU3UF88</accession>
<evidence type="ECO:0000259" key="3">
    <source>
        <dbReference type="PROSITE" id="PS51782"/>
    </source>
</evidence>
<name>A0ABU3UF88_9ACTN</name>